<evidence type="ECO:0000313" key="3">
    <source>
        <dbReference type="EMBL" id="CBK24081.2"/>
    </source>
</evidence>
<proteinExistence type="predicted"/>
<sequence>MEGTIRDCIIQYRRLLPHCQDLLNTCLSKNVEKTSEEYITLKAYMKRLEQIYEEFSSCVRESPGNLTETQISSVSQSLNEIKAKVEQFQSEPVKKEKDSTEEKQVMEQSPPPPQEASPARKQKDEFESLTLSEMRRLLKLDAINEKHSTDADQAIHDAILEEINNSTSQLYNMGNELHQRVVLSNQKIDEMQDLQERNITSVNKENKKIGEMTYSSWCSIFYLLRMMALALLLFIVGIVLVALF</sequence>
<feature type="transmembrane region" description="Helical" evidence="2">
    <location>
        <begin position="222"/>
        <end position="243"/>
    </location>
</feature>
<evidence type="ECO:0000256" key="2">
    <source>
        <dbReference type="SAM" id="Phobius"/>
    </source>
</evidence>
<keyword evidence="4" id="KW-1185">Reference proteome</keyword>
<feature type="compositionally biased region" description="Basic and acidic residues" evidence="1">
    <location>
        <begin position="92"/>
        <end position="105"/>
    </location>
</feature>
<dbReference type="Proteomes" id="UP000008312">
    <property type="component" value="Unassembled WGS sequence"/>
</dbReference>
<dbReference type="RefSeq" id="XP_012898129.1">
    <property type="nucleotide sequence ID" value="XM_013042675.1"/>
</dbReference>
<keyword evidence="2" id="KW-0472">Membrane</keyword>
<accession>D8M7P2</accession>
<keyword evidence="2" id="KW-0812">Transmembrane</keyword>
<protein>
    <submittedName>
        <fullName evidence="3">Uncharacterized protein</fullName>
    </submittedName>
</protein>
<dbReference type="GeneID" id="24922848"/>
<dbReference type="AlphaFoldDB" id="D8M7P2"/>
<feature type="region of interest" description="Disordered" evidence="1">
    <location>
        <begin position="89"/>
        <end position="124"/>
    </location>
</feature>
<dbReference type="EMBL" id="FN668672">
    <property type="protein sequence ID" value="CBK24081.2"/>
    <property type="molecule type" value="Genomic_DNA"/>
</dbReference>
<evidence type="ECO:0000256" key="1">
    <source>
        <dbReference type="SAM" id="MobiDB-lite"/>
    </source>
</evidence>
<evidence type="ECO:0000313" key="4">
    <source>
        <dbReference type="Proteomes" id="UP000008312"/>
    </source>
</evidence>
<gene>
    <name evidence="3" type="ORF">GSBLH_T00006724001</name>
</gene>
<reference evidence="3" key="1">
    <citation type="submission" date="2010-02" db="EMBL/GenBank/DDBJ databases">
        <title>Sequencing and annotation of the Blastocystis hominis genome.</title>
        <authorList>
            <person name="Wincker P."/>
        </authorList>
    </citation>
    <scope>NUCLEOTIDE SEQUENCE</scope>
    <source>
        <strain evidence="3">Singapore isolate B</strain>
    </source>
</reference>
<organism evidence="3">
    <name type="scientific">Blastocystis hominis</name>
    <dbReference type="NCBI Taxonomy" id="12968"/>
    <lineage>
        <taxon>Eukaryota</taxon>
        <taxon>Sar</taxon>
        <taxon>Stramenopiles</taxon>
        <taxon>Bigyra</taxon>
        <taxon>Opalozoa</taxon>
        <taxon>Opalinata</taxon>
        <taxon>Blastocystidae</taxon>
        <taxon>Blastocystis</taxon>
    </lineage>
</organism>
<keyword evidence="2" id="KW-1133">Transmembrane helix</keyword>
<dbReference type="InParanoid" id="D8M7P2"/>
<name>D8M7P2_BLAHO</name>